<keyword evidence="7" id="KW-1185">Reference proteome</keyword>
<dbReference type="AlphaFoldDB" id="A0A4Y6Q337"/>
<evidence type="ECO:0000259" key="5">
    <source>
        <dbReference type="Pfam" id="PF22780"/>
    </source>
</evidence>
<keyword evidence="3" id="KW-0274">FAD</keyword>
<dbReference type="InterPro" id="IPR055178">
    <property type="entry name" value="RsdA/BaiN/AoA(So)-like_dom"/>
</dbReference>
<dbReference type="OrthoDB" id="9773233at2"/>
<evidence type="ECO:0000256" key="3">
    <source>
        <dbReference type="ARBA" id="ARBA00022827"/>
    </source>
</evidence>
<accession>A0A5B8YEF2</accession>
<comment type="cofactor">
    <cofactor evidence="1">
        <name>FAD</name>
        <dbReference type="ChEBI" id="CHEBI:57692"/>
    </cofactor>
</comment>
<dbReference type="Gene3D" id="2.40.30.10">
    <property type="entry name" value="Translation factors"/>
    <property type="match status" value="1"/>
</dbReference>
<dbReference type="NCBIfam" id="TIGR00275">
    <property type="entry name" value="aminoacetone oxidase family FAD-binding enzyme"/>
    <property type="match status" value="1"/>
</dbReference>
<dbReference type="Gene3D" id="1.10.8.260">
    <property type="entry name" value="HI0933 insert domain-like"/>
    <property type="match status" value="1"/>
</dbReference>
<dbReference type="EMBL" id="CP041186">
    <property type="protein sequence ID" value="QDG54942.1"/>
    <property type="molecule type" value="Genomic_DNA"/>
</dbReference>
<keyword evidence="2" id="KW-0285">Flavoprotein</keyword>
<dbReference type="InterPro" id="IPR004792">
    <property type="entry name" value="BaiN-like"/>
</dbReference>
<dbReference type="Gene3D" id="3.50.50.60">
    <property type="entry name" value="FAD/NAD(P)-binding domain"/>
    <property type="match status" value="1"/>
</dbReference>
<dbReference type="SUPFAM" id="SSF51905">
    <property type="entry name" value="FAD/NAD(P)-binding domain"/>
    <property type="match status" value="1"/>
</dbReference>
<dbReference type="PANTHER" id="PTHR42887:SF2">
    <property type="entry name" value="OS12G0638800 PROTEIN"/>
    <property type="match status" value="1"/>
</dbReference>
<reference evidence="6 7" key="1">
    <citation type="submission" date="2019-06" db="EMBL/GenBank/DDBJ databases">
        <title>Persicimonas caeni gen. nov., sp. nov., a predatory bacterium isolated from solar saltern.</title>
        <authorList>
            <person name="Wang S."/>
        </authorList>
    </citation>
    <scope>NUCLEOTIDE SEQUENCE [LARGE SCALE GENOMIC DNA]</scope>
    <source>
        <strain evidence="6 7">YN101</strain>
    </source>
</reference>
<dbReference type="Proteomes" id="UP000315995">
    <property type="component" value="Chromosome"/>
</dbReference>
<dbReference type="PRINTS" id="PR00368">
    <property type="entry name" value="FADPNR"/>
</dbReference>
<evidence type="ECO:0000313" key="7">
    <source>
        <dbReference type="Proteomes" id="UP000315995"/>
    </source>
</evidence>
<proteinExistence type="predicted"/>
<feature type="domain" description="RsdA/BaiN/AoA(So)-like Rossmann fold-like" evidence="4">
    <location>
        <begin position="3"/>
        <end position="400"/>
    </location>
</feature>
<name>A0A4Y6Q337_PERCE</name>
<dbReference type="InterPro" id="IPR036188">
    <property type="entry name" value="FAD/NAD-bd_sf"/>
</dbReference>
<evidence type="ECO:0000256" key="2">
    <source>
        <dbReference type="ARBA" id="ARBA00022630"/>
    </source>
</evidence>
<dbReference type="InterPro" id="IPR057661">
    <property type="entry name" value="RsdA/BaiN/AoA(So)_Rossmann"/>
</dbReference>
<dbReference type="Pfam" id="PF22780">
    <property type="entry name" value="HI0933_like_1st"/>
    <property type="match status" value="1"/>
</dbReference>
<gene>
    <name evidence="6" type="ORF">FIV42_22705</name>
</gene>
<dbReference type="PANTHER" id="PTHR42887">
    <property type="entry name" value="OS12G0638800 PROTEIN"/>
    <property type="match status" value="1"/>
</dbReference>
<evidence type="ECO:0000259" key="4">
    <source>
        <dbReference type="Pfam" id="PF03486"/>
    </source>
</evidence>
<dbReference type="InterPro" id="IPR023166">
    <property type="entry name" value="BaiN-like_dom_sf"/>
</dbReference>
<dbReference type="Pfam" id="PF03486">
    <property type="entry name" value="HI0933_like"/>
    <property type="match status" value="1"/>
</dbReference>
<evidence type="ECO:0000256" key="1">
    <source>
        <dbReference type="ARBA" id="ARBA00001974"/>
    </source>
</evidence>
<accession>A0A4Y6Q337</accession>
<dbReference type="SUPFAM" id="SSF160996">
    <property type="entry name" value="HI0933 insert domain-like"/>
    <property type="match status" value="1"/>
</dbReference>
<evidence type="ECO:0000313" key="6">
    <source>
        <dbReference type="EMBL" id="QDG54942.1"/>
    </source>
</evidence>
<sequence>MWDAIIIGGGAAGFYGAITCANALPRRARVLIVERARRVLQKVKISGGGRCNVTHDCFDPKRMATHYPRGNKALIGPLHRFGVRETVRWFTARGVELKTEADGRMFPTTDDSQTVIDCLQDAADRAGVELWTSAGVEAITPIDEGFELALRDGRTVRTRTVLLATGGTRSTSGASLARSLGHELIPPVPSLFTFHIDDPRIEGLQGLSVDHVEVEVVGEPLANDGPLLVTHWGMSGPAILKLSAWGARELHALDYTFDLQVNWLPGVDCEQRFHKLRADWGKRQVGSRSPFDQLPKRLWERLVDAAEIDPERRWAELSKKKSRALGRHLTRAEFSVTGKSTNKDEFVTCGGVPTDEVDMRTMESRITPGVYFAGELLDIDGVTGGFNFQNAWTTGHLAGQAMAEAAG</sequence>
<protein>
    <submittedName>
        <fullName evidence="6">NAD(P)/FAD-dependent oxidoreductase</fullName>
    </submittedName>
</protein>
<feature type="domain" description="RsdA/BaiN/AoA(So)-like insert" evidence="5">
    <location>
        <begin position="188"/>
        <end position="347"/>
    </location>
</feature>
<organism evidence="6 7">
    <name type="scientific">Persicimonas caeni</name>
    <dbReference type="NCBI Taxonomy" id="2292766"/>
    <lineage>
        <taxon>Bacteria</taxon>
        <taxon>Deltaproteobacteria</taxon>
        <taxon>Bradymonadales</taxon>
        <taxon>Bradymonadaceae</taxon>
        <taxon>Persicimonas</taxon>
    </lineage>
</organism>